<keyword evidence="2" id="KW-1185">Reference proteome</keyword>
<gene>
    <name evidence="1" type="ORF">KP509_10G007600</name>
</gene>
<dbReference type="AlphaFoldDB" id="A0A8T2TT58"/>
<proteinExistence type="predicted"/>
<dbReference type="PANTHER" id="PTHR33471:SF7">
    <property type="entry name" value="ATP-DEPENDENT ZINC METALLOPROTEASE-RELATED"/>
    <property type="match status" value="1"/>
</dbReference>
<dbReference type="Proteomes" id="UP000825935">
    <property type="component" value="Chromosome 10"/>
</dbReference>
<dbReference type="OMA" id="WERDWEV"/>
<dbReference type="EMBL" id="CM035415">
    <property type="protein sequence ID" value="KAH7426595.1"/>
    <property type="molecule type" value="Genomic_DNA"/>
</dbReference>
<dbReference type="GO" id="GO:0004176">
    <property type="term" value="F:ATP-dependent peptidase activity"/>
    <property type="evidence" value="ECO:0007669"/>
    <property type="project" value="InterPro"/>
</dbReference>
<accession>A0A8T2TT58</accession>
<dbReference type="SUPFAM" id="SSF140990">
    <property type="entry name" value="FtsH protease domain-like"/>
    <property type="match status" value="1"/>
</dbReference>
<name>A0A8T2TT58_CERRI</name>
<dbReference type="GO" id="GO:0005524">
    <property type="term" value="F:ATP binding"/>
    <property type="evidence" value="ECO:0007669"/>
    <property type="project" value="InterPro"/>
</dbReference>
<dbReference type="Gene3D" id="1.20.58.760">
    <property type="entry name" value="Peptidase M41"/>
    <property type="match status" value="1"/>
</dbReference>
<dbReference type="GO" id="GO:0006508">
    <property type="term" value="P:proteolysis"/>
    <property type="evidence" value="ECO:0007669"/>
    <property type="project" value="InterPro"/>
</dbReference>
<reference evidence="1" key="1">
    <citation type="submission" date="2021-08" db="EMBL/GenBank/DDBJ databases">
        <title>WGS assembly of Ceratopteris richardii.</title>
        <authorList>
            <person name="Marchant D.B."/>
            <person name="Chen G."/>
            <person name="Jenkins J."/>
            <person name="Shu S."/>
            <person name="Leebens-Mack J."/>
            <person name="Grimwood J."/>
            <person name="Schmutz J."/>
            <person name="Soltis P."/>
            <person name="Soltis D."/>
            <person name="Chen Z.-H."/>
        </authorList>
    </citation>
    <scope>NUCLEOTIDE SEQUENCE</scope>
    <source>
        <strain evidence="1">Whitten #5841</strain>
        <tissue evidence="1">Leaf</tissue>
    </source>
</reference>
<evidence type="ECO:0000313" key="2">
    <source>
        <dbReference type="Proteomes" id="UP000825935"/>
    </source>
</evidence>
<protein>
    <recommendedName>
        <fullName evidence="3">ATP-dependent Zn protease</fullName>
    </recommendedName>
</protein>
<sequence length="395" mass="44212">MSRWMATATLPIDWFKTEARVIWAGKSPGQRFQRPVHASFKQEDKVGENIWRAYGKAVEKKDLKKALQILEKVQLVEDWRQSPTFLETQEQEDEEFLIPSPPQDLRSLLDACISATDMGLVARTYEFLQAKGLLSNFGKCKNIPAESSRDVTPAAFLEITGLEASKLSPKKWGLDGAPAFYLLSAIVGFNLLTNSGIEIRPFLFSILAFSIVDAVYLGGTGLASILISWPPYKRRVFTHEAGHVLVAYLLGCPVRGVILDPIEAMRQGVQGQAGTQFWDSMLEGELRQGRLTRPSIDRYSMILFAGIAAEALIYGEAEGGENDENLFKAIVSVLRPPWSPSQISSQARWAVLQSYKLLREHKEALDTVIKALYEGETFSNVIKDMEYVLCYENPL</sequence>
<organism evidence="1 2">
    <name type="scientific">Ceratopteris richardii</name>
    <name type="common">Triangle waterfern</name>
    <dbReference type="NCBI Taxonomy" id="49495"/>
    <lineage>
        <taxon>Eukaryota</taxon>
        <taxon>Viridiplantae</taxon>
        <taxon>Streptophyta</taxon>
        <taxon>Embryophyta</taxon>
        <taxon>Tracheophyta</taxon>
        <taxon>Polypodiopsida</taxon>
        <taxon>Polypodiidae</taxon>
        <taxon>Polypodiales</taxon>
        <taxon>Pteridineae</taxon>
        <taxon>Pteridaceae</taxon>
        <taxon>Parkerioideae</taxon>
        <taxon>Ceratopteris</taxon>
    </lineage>
</organism>
<dbReference type="PANTHER" id="PTHR33471">
    <property type="entry name" value="ATP-DEPENDENT ZINC METALLOPROTEASE-RELATED"/>
    <property type="match status" value="1"/>
</dbReference>
<dbReference type="OrthoDB" id="66620at2759"/>
<evidence type="ECO:0000313" key="1">
    <source>
        <dbReference type="EMBL" id="KAH7426597.1"/>
    </source>
</evidence>
<dbReference type="InterPro" id="IPR037219">
    <property type="entry name" value="Peptidase_M41-like"/>
</dbReference>
<comment type="caution">
    <text evidence="1">The sequence shown here is derived from an EMBL/GenBank/DDBJ whole genome shotgun (WGS) entry which is preliminary data.</text>
</comment>
<dbReference type="EMBL" id="CM035415">
    <property type="protein sequence ID" value="KAH7426597.1"/>
    <property type="molecule type" value="Genomic_DNA"/>
</dbReference>
<dbReference type="GO" id="GO:0004222">
    <property type="term" value="F:metalloendopeptidase activity"/>
    <property type="evidence" value="ECO:0007669"/>
    <property type="project" value="InterPro"/>
</dbReference>
<evidence type="ECO:0008006" key="3">
    <source>
        <dbReference type="Google" id="ProtNLM"/>
    </source>
</evidence>